<sequence>MRAETESWREQRINYDDSSESYHVAHRESELISTNIVLTVAAIEETEPTELPPLATTIDPDALDNLFTEDSSGRVTFSYTGYEITIHNDGGLEIVSSADVVRQQSN</sequence>
<reference evidence="2 3" key="1">
    <citation type="submission" date="2020-02" db="EMBL/GenBank/DDBJ databases">
        <title>Whole genome sequence of Halogeometricum borinquense strain wsp4.</title>
        <authorList>
            <person name="Verma D.K."/>
            <person name="Gopal K."/>
            <person name="Prasad E.S."/>
        </authorList>
    </citation>
    <scope>NUCLEOTIDE SEQUENCE [LARGE SCALE GENOMIC DNA]</scope>
    <source>
        <strain evidence="3">wsp4</strain>
    </source>
</reference>
<evidence type="ECO:0000313" key="3">
    <source>
        <dbReference type="Proteomes" id="UP000465846"/>
    </source>
</evidence>
<dbReference type="Proteomes" id="UP000465846">
    <property type="component" value="Chromosome"/>
</dbReference>
<dbReference type="InterPro" id="IPR040624">
    <property type="entry name" value="HalOD1"/>
</dbReference>
<accession>A0A6C0UJF7</accession>
<proteinExistence type="predicted"/>
<organism evidence="2 3">
    <name type="scientific">Halogeometricum borinquense</name>
    <dbReference type="NCBI Taxonomy" id="60847"/>
    <lineage>
        <taxon>Archaea</taxon>
        <taxon>Methanobacteriati</taxon>
        <taxon>Methanobacteriota</taxon>
        <taxon>Stenosarchaea group</taxon>
        <taxon>Halobacteria</taxon>
        <taxon>Halobacteriales</taxon>
        <taxon>Haloferacaceae</taxon>
        <taxon>Halogeometricum</taxon>
    </lineage>
</organism>
<gene>
    <name evidence="2" type="ORF">G3I44_06535</name>
</gene>
<dbReference type="RefSeq" id="WP_163485953.1">
    <property type="nucleotide sequence ID" value="NZ_CP048739.1"/>
</dbReference>
<dbReference type="Pfam" id="PF18545">
    <property type="entry name" value="HalOD1"/>
    <property type="match status" value="1"/>
</dbReference>
<protein>
    <recommendedName>
        <fullName evidence="1">Halobacterial output domain-containing protein</fullName>
    </recommendedName>
</protein>
<feature type="domain" description="Halobacterial output" evidence="1">
    <location>
        <begin position="29"/>
        <end position="94"/>
    </location>
</feature>
<evidence type="ECO:0000259" key="1">
    <source>
        <dbReference type="Pfam" id="PF18545"/>
    </source>
</evidence>
<dbReference type="GeneID" id="44079042"/>
<dbReference type="EMBL" id="CP048739">
    <property type="protein sequence ID" value="QIB73979.1"/>
    <property type="molecule type" value="Genomic_DNA"/>
</dbReference>
<name>A0A6C0UJF7_9EURY</name>
<dbReference type="AlphaFoldDB" id="A0A6C0UJF7"/>
<evidence type="ECO:0000313" key="2">
    <source>
        <dbReference type="EMBL" id="QIB73979.1"/>
    </source>
</evidence>